<feature type="compositionally biased region" description="Basic and acidic residues" evidence="1">
    <location>
        <begin position="83"/>
        <end position="117"/>
    </location>
</feature>
<feature type="region of interest" description="Disordered" evidence="1">
    <location>
        <begin position="27"/>
        <end position="117"/>
    </location>
</feature>
<protein>
    <submittedName>
        <fullName evidence="2">Uncharacterized protein</fullName>
    </submittedName>
</protein>
<organism evidence="2 3">
    <name type="scientific">Portunus trituberculatus</name>
    <name type="common">Swimming crab</name>
    <name type="synonym">Neptunus trituberculatus</name>
    <dbReference type="NCBI Taxonomy" id="210409"/>
    <lineage>
        <taxon>Eukaryota</taxon>
        <taxon>Metazoa</taxon>
        <taxon>Ecdysozoa</taxon>
        <taxon>Arthropoda</taxon>
        <taxon>Crustacea</taxon>
        <taxon>Multicrustacea</taxon>
        <taxon>Malacostraca</taxon>
        <taxon>Eumalacostraca</taxon>
        <taxon>Eucarida</taxon>
        <taxon>Decapoda</taxon>
        <taxon>Pleocyemata</taxon>
        <taxon>Brachyura</taxon>
        <taxon>Eubrachyura</taxon>
        <taxon>Portunoidea</taxon>
        <taxon>Portunidae</taxon>
        <taxon>Portuninae</taxon>
        <taxon>Portunus</taxon>
    </lineage>
</organism>
<evidence type="ECO:0000256" key="1">
    <source>
        <dbReference type="SAM" id="MobiDB-lite"/>
    </source>
</evidence>
<proteinExistence type="predicted"/>
<comment type="caution">
    <text evidence="2">The sequence shown here is derived from an EMBL/GenBank/DDBJ whole genome shotgun (WGS) entry which is preliminary data.</text>
</comment>
<name>A0A5B7E5Y0_PORTR</name>
<sequence length="117" mass="13171">MNLAALHNKPRARKKCWRIATCEDGASLENRGRGDGEVVEGETATWEEPRVCPQADPATGETSLPEARKEQLVSYAQPTTRELLPEHGGSERTVERHTDPDCPTEKRSRRGDTYRDR</sequence>
<gene>
    <name evidence="2" type="ORF">E2C01_022660</name>
</gene>
<reference evidence="2 3" key="1">
    <citation type="submission" date="2019-05" db="EMBL/GenBank/DDBJ databases">
        <title>Another draft genome of Portunus trituberculatus and its Hox gene families provides insights of decapod evolution.</title>
        <authorList>
            <person name="Jeong J.-H."/>
            <person name="Song I."/>
            <person name="Kim S."/>
            <person name="Choi T."/>
            <person name="Kim D."/>
            <person name="Ryu S."/>
            <person name="Kim W."/>
        </authorList>
    </citation>
    <scope>NUCLEOTIDE SEQUENCE [LARGE SCALE GENOMIC DNA]</scope>
    <source>
        <tissue evidence="2">Muscle</tissue>
    </source>
</reference>
<dbReference type="Proteomes" id="UP000324222">
    <property type="component" value="Unassembled WGS sequence"/>
</dbReference>
<dbReference type="AlphaFoldDB" id="A0A5B7E5Y0"/>
<keyword evidence="3" id="KW-1185">Reference proteome</keyword>
<evidence type="ECO:0000313" key="2">
    <source>
        <dbReference type="EMBL" id="MPC29430.1"/>
    </source>
</evidence>
<dbReference type="EMBL" id="VSRR010002069">
    <property type="protein sequence ID" value="MPC29430.1"/>
    <property type="molecule type" value="Genomic_DNA"/>
</dbReference>
<evidence type="ECO:0000313" key="3">
    <source>
        <dbReference type="Proteomes" id="UP000324222"/>
    </source>
</evidence>
<accession>A0A5B7E5Y0</accession>